<evidence type="ECO:0000256" key="7">
    <source>
        <dbReference type="PROSITE-ProRule" id="PRU00042"/>
    </source>
</evidence>
<feature type="region of interest" description="Disordered" evidence="8">
    <location>
        <begin position="682"/>
        <end position="701"/>
    </location>
</feature>
<evidence type="ECO:0000256" key="2">
    <source>
        <dbReference type="ARBA" id="ARBA00022723"/>
    </source>
</evidence>
<feature type="compositionally biased region" description="Basic and acidic residues" evidence="8">
    <location>
        <begin position="106"/>
        <end position="115"/>
    </location>
</feature>
<proteinExistence type="predicted"/>
<dbReference type="AlphaFoldDB" id="A0A7R8V0D8"/>
<feature type="domain" description="C2H2-type" evidence="9">
    <location>
        <begin position="765"/>
        <end position="792"/>
    </location>
</feature>
<evidence type="ECO:0000256" key="1">
    <source>
        <dbReference type="ARBA" id="ARBA00004123"/>
    </source>
</evidence>
<feature type="compositionally biased region" description="Pro residues" evidence="8">
    <location>
        <begin position="165"/>
        <end position="182"/>
    </location>
</feature>
<feature type="compositionally biased region" description="Low complexity" evidence="8">
    <location>
        <begin position="643"/>
        <end position="669"/>
    </location>
</feature>
<dbReference type="Gene3D" id="3.30.160.60">
    <property type="entry name" value="Classic Zinc Finger"/>
    <property type="match status" value="2"/>
</dbReference>
<feature type="compositionally biased region" description="Gly residues" evidence="8">
    <location>
        <begin position="331"/>
        <end position="358"/>
    </location>
</feature>
<evidence type="ECO:0000256" key="3">
    <source>
        <dbReference type="ARBA" id="ARBA00022737"/>
    </source>
</evidence>
<keyword evidence="4 7" id="KW-0863">Zinc-finger</keyword>
<evidence type="ECO:0000256" key="6">
    <source>
        <dbReference type="ARBA" id="ARBA00023242"/>
    </source>
</evidence>
<dbReference type="InParanoid" id="A0A7R8V0D8"/>
<dbReference type="GO" id="GO:0000978">
    <property type="term" value="F:RNA polymerase II cis-regulatory region sequence-specific DNA binding"/>
    <property type="evidence" value="ECO:0007669"/>
    <property type="project" value="TreeGrafter"/>
</dbReference>
<dbReference type="EMBL" id="LR899013">
    <property type="protein sequence ID" value="CAD7090496.1"/>
    <property type="molecule type" value="Genomic_DNA"/>
</dbReference>
<dbReference type="PROSITE" id="PS00028">
    <property type="entry name" value="ZINC_FINGER_C2H2_1"/>
    <property type="match status" value="3"/>
</dbReference>
<evidence type="ECO:0000313" key="10">
    <source>
        <dbReference type="EMBL" id="CAD7090496.1"/>
    </source>
</evidence>
<organism evidence="10 11">
    <name type="scientific">Hermetia illucens</name>
    <name type="common">Black soldier fly</name>
    <dbReference type="NCBI Taxonomy" id="343691"/>
    <lineage>
        <taxon>Eukaryota</taxon>
        <taxon>Metazoa</taxon>
        <taxon>Ecdysozoa</taxon>
        <taxon>Arthropoda</taxon>
        <taxon>Hexapoda</taxon>
        <taxon>Insecta</taxon>
        <taxon>Pterygota</taxon>
        <taxon>Neoptera</taxon>
        <taxon>Endopterygota</taxon>
        <taxon>Diptera</taxon>
        <taxon>Brachycera</taxon>
        <taxon>Stratiomyomorpha</taxon>
        <taxon>Stratiomyidae</taxon>
        <taxon>Hermetiinae</taxon>
        <taxon>Hermetia</taxon>
    </lineage>
</organism>
<accession>A0A7R8V0D8</accession>
<feature type="compositionally biased region" description="Low complexity" evidence="8">
    <location>
        <begin position="77"/>
        <end position="89"/>
    </location>
</feature>
<dbReference type="GO" id="GO:0009887">
    <property type="term" value="P:animal organ morphogenesis"/>
    <property type="evidence" value="ECO:0007669"/>
    <property type="project" value="UniProtKB-ARBA"/>
</dbReference>
<evidence type="ECO:0000256" key="8">
    <source>
        <dbReference type="SAM" id="MobiDB-lite"/>
    </source>
</evidence>
<dbReference type="GO" id="GO:0009913">
    <property type="term" value="P:epidermal cell differentiation"/>
    <property type="evidence" value="ECO:0007669"/>
    <property type="project" value="TreeGrafter"/>
</dbReference>
<feature type="compositionally biased region" description="Low complexity" evidence="8">
    <location>
        <begin position="683"/>
        <end position="699"/>
    </location>
</feature>
<gene>
    <name evidence="10" type="ORF">HERILL_LOCUS12974</name>
</gene>
<dbReference type="SMART" id="SM00355">
    <property type="entry name" value="ZnF_C2H2"/>
    <property type="match status" value="4"/>
</dbReference>
<protein>
    <recommendedName>
        <fullName evidence="9">C2H2-type domain-containing protein</fullName>
    </recommendedName>
</protein>
<dbReference type="GO" id="GO:0048731">
    <property type="term" value="P:system development"/>
    <property type="evidence" value="ECO:0007669"/>
    <property type="project" value="UniProtKB-ARBA"/>
</dbReference>
<keyword evidence="6" id="KW-0539">Nucleus</keyword>
<feature type="region of interest" description="Disordered" evidence="8">
    <location>
        <begin position="580"/>
        <end position="676"/>
    </location>
</feature>
<dbReference type="GO" id="GO:0003006">
    <property type="term" value="P:developmental process involved in reproduction"/>
    <property type="evidence" value="ECO:0007669"/>
    <property type="project" value="UniProtKB-ARBA"/>
</dbReference>
<dbReference type="InterPro" id="IPR036236">
    <property type="entry name" value="Znf_C2H2_sf"/>
</dbReference>
<dbReference type="Proteomes" id="UP000594454">
    <property type="component" value="Chromosome 5"/>
</dbReference>
<dbReference type="GO" id="GO:0005634">
    <property type="term" value="C:nucleus"/>
    <property type="evidence" value="ECO:0007669"/>
    <property type="project" value="UniProtKB-SubCell"/>
</dbReference>
<feature type="region of interest" description="Disordered" evidence="8">
    <location>
        <begin position="225"/>
        <end position="249"/>
    </location>
</feature>
<evidence type="ECO:0000313" key="11">
    <source>
        <dbReference type="Proteomes" id="UP000594454"/>
    </source>
</evidence>
<dbReference type="InterPro" id="IPR013087">
    <property type="entry name" value="Znf_C2H2_type"/>
</dbReference>
<dbReference type="OrthoDB" id="6508643at2759"/>
<feature type="compositionally biased region" description="Polar residues" evidence="8">
    <location>
        <begin position="95"/>
        <end position="105"/>
    </location>
</feature>
<dbReference type="FunFam" id="3.30.160.60:FF:000246">
    <property type="entry name" value="Transcription factor Ovo-like 2"/>
    <property type="match status" value="1"/>
</dbReference>
<feature type="region of interest" description="Disordered" evidence="8">
    <location>
        <begin position="28"/>
        <end position="210"/>
    </location>
</feature>
<keyword evidence="3" id="KW-0677">Repeat</keyword>
<keyword evidence="2" id="KW-0479">Metal-binding</keyword>
<dbReference type="PANTHER" id="PTHR10032:SF271">
    <property type="entry name" value="RH12261P-RELATED"/>
    <property type="match status" value="1"/>
</dbReference>
<feature type="compositionally biased region" description="Basic residues" evidence="8">
    <location>
        <begin position="601"/>
        <end position="622"/>
    </location>
</feature>
<feature type="region of interest" description="Disordered" evidence="8">
    <location>
        <begin position="299"/>
        <end position="381"/>
    </location>
</feature>
<dbReference type="GO" id="GO:0000981">
    <property type="term" value="F:DNA-binding transcription factor activity, RNA polymerase II-specific"/>
    <property type="evidence" value="ECO:0007669"/>
    <property type="project" value="TreeGrafter"/>
</dbReference>
<evidence type="ECO:0000256" key="5">
    <source>
        <dbReference type="ARBA" id="ARBA00022833"/>
    </source>
</evidence>
<feature type="compositionally biased region" description="Polar residues" evidence="8">
    <location>
        <begin position="533"/>
        <end position="544"/>
    </location>
</feature>
<feature type="region of interest" description="Disordered" evidence="8">
    <location>
        <begin position="518"/>
        <end position="544"/>
    </location>
</feature>
<evidence type="ECO:0000259" key="9">
    <source>
        <dbReference type="PROSITE" id="PS50157"/>
    </source>
</evidence>
<comment type="subcellular location">
    <subcellularLocation>
        <location evidence="1">Nucleus</location>
    </subcellularLocation>
</comment>
<keyword evidence="5" id="KW-0862">Zinc</keyword>
<dbReference type="FunCoup" id="A0A7R8V0D8">
    <property type="interactions" value="213"/>
</dbReference>
<name>A0A7R8V0D8_HERIL</name>
<evidence type="ECO:0000256" key="4">
    <source>
        <dbReference type="ARBA" id="ARBA00022771"/>
    </source>
</evidence>
<dbReference type="GO" id="GO:0008270">
    <property type="term" value="F:zinc ion binding"/>
    <property type="evidence" value="ECO:0007669"/>
    <property type="project" value="UniProtKB-KW"/>
</dbReference>
<dbReference type="PROSITE" id="PS50157">
    <property type="entry name" value="ZINC_FINGER_C2H2_2"/>
    <property type="match status" value="3"/>
</dbReference>
<feature type="compositionally biased region" description="Basic and acidic residues" evidence="8">
    <location>
        <begin position="193"/>
        <end position="210"/>
    </location>
</feature>
<dbReference type="PANTHER" id="PTHR10032">
    <property type="entry name" value="ZINC FINGER PROTEIN WITH KRAB AND SCAN DOMAINS"/>
    <property type="match status" value="1"/>
</dbReference>
<feature type="domain" description="C2H2-type" evidence="9">
    <location>
        <begin position="821"/>
        <end position="849"/>
    </location>
</feature>
<dbReference type="FunFam" id="3.30.160.60:FF:000452">
    <property type="entry name" value="Transcription factor Ovo-like 2"/>
    <property type="match status" value="1"/>
</dbReference>
<feature type="compositionally biased region" description="Gly residues" evidence="8">
    <location>
        <begin position="309"/>
        <end position="322"/>
    </location>
</feature>
<keyword evidence="11" id="KW-1185">Reference proteome</keyword>
<reference evidence="10 11" key="1">
    <citation type="submission" date="2020-11" db="EMBL/GenBank/DDBJ databases">
        <authorList>
            <person name="Wallbank WR R."/>
            <person name="Pardo Diaz C."/>
            <person name="Kozak K."/>
            <person name="Martin S."/>
            <person name="Jiggins C."/>
            <person name="Moest M."/>
            <person name="Warren A I."/>
            <person name="Generalovic N T."/>
            <person name="Byers J.R.P. K."/>
            <person name="Montejo-Kovacevich G."/>
            <person name="Yen C E."/>
        </authorList>
    </citation>
    <scope>NUCLEOTIDE SEQUENCE [LARGE SCALE GENOMIC DNA]</scope>
</reference>
<feature type="compositionally biased region" description="Basic and acidic residues" evidence="8">
    <location>
        <begin position="49"/>
        <end position="62"/>
    </location>
</feature>
<sequence length="919" mass="100247">MPKIFLIKNRLHQQQLRLLEAQNLLNKDEDRLVPLSPPPNEPLSLVSRRRNDRDDGQVRDIFSENQRLCPPSPPPLGSSNSPSSRSQPSTDDSKPTSSNSRTSQSLERDRIDRGPHPRRFISSILGGQIPYGSRGHVLTQAERKEYPPPPVLPEDKPLSLTKTVTPPPAADKRPSPPPPPEPAVRCSVIQRTPKQDSKKTGSSVKDKDLSDIRLPVSGLLTVPASQLGPEQEQPIDYHIPRKPDSELDPEQIAEKEKKLREARRRSAILAARSAISMRTIPRANIGKLNGILSAAAGHGRSSNNNGTGSQSGGNGGGQGTGGSINFNSAQGTGGGAAGTGLAGGGGGPGNGGGGGMGGRDGRSNYGPNSPPTGSLPPFYESLKGGNGMNSFNANGNFMGQNGGGYLMGSHLNGLECGDSAQEITNIGNYGESAAYGIILKDEQDLDYESKLDMSGLAQNLLPNGCAGYDVNDSMMVDIASGGVVDPLQFTATLTFSSPAENALLDSLSDAVDLSSFLQRLPSDDHPSPGNDLELSSTPSLTPDSVSITPIDSNCLDSFTDNLIMNRTNCYDSRYLPNNKMYHESPPSYQQSREMHMMQTQQHHHNQHHHHHHNAHHQHHQPHHEHPALGNQGMAGFHSDVDSHNSNLSLPSPSGSSHNGNGGNLSASSGTLDAPMDTKPIIQSVSSSTIRTRTHSSTASMSPLIQETKLHVLQQRLGLPAEVQLEFVNGGHGIKNPLAIENTHGHRIRDEDKKNITISEDDPNKFICRICSKTFTLQRLLNRHMKCHSDIKRYLCTFCGKGFNDTFDLKRHTRTHTGVRPYKCNLCEKSFTQRCSLESHCLKVHGVQHQYAYKERRTKMYVCEECGHTTSEPEVHYLHLKDNHPYSPALLKFYDKRHFKFTNSQFANNLLGQLPMPVHN</sequence>
<dbReference type="SUPFAM" id="SSF57667">
    <property type="entry name" value="beta-beta-alpha zinc fingers"/>
    <property type="match status" value="2"/>
</dbReference>
<feature type="domain" description="C2H2-type" evidence="9">
    <location>
        <begin position="793"/>
        <end position="820"/>
    </location>
</feature>
<dbReference type="InterPro" id="IPR027756">
    <property type="entry name" value="Ovo-like"/>
</dbReference>